<protein>
    <recommendedName>
        <fullName evidence="4">Holin-X, holin superfamily III</fullName>
    </recommendedName>
</protein>
<proteinExistence type="predicted"/>
<keyword evidence="1" id="KW-1133">Transmembrane helix</keyword>
<evidence type="ECO:0000313" key="2">
    <source>
        <dbReference type="EMBL" id="GGE13205.1"/>
    </source>
</evidence>
<evidence type="ECO:0000256" key="1">
    <source>
        <dbReference type="SAM" id="Phobius"/>
    </source>
</evidence>
<gene>
    <name evidence="2" type="ORF">GCM10010831_13260</name>
</gene>
<dbReference type="RefSeq" id="WP_188406039.1">
    <property type="nucleotide sequence ID" value="NZ_BMGL01000007.1"/>
</dbReference>
<evidence type="ECO:0008006" key="4">
    <source>
        <dbReference type="Google" id="ProtNLM"/>
    </source>
</evidence>
<accession>A0A916ZVA1</accession>
<organism evidence="2 3">
    <name type="scientific">Psychroflexus salis</name>
    <dbReference type="NCBI Taxonomy" id="1526574"/>
    <lineage>
        <taxon>Bacteria</taxon>
        <taxon>Pseudomonadati</taxon>
        <taxon>Bacteroidota</taxon>
        <taxon>Flavobacteriia</taxon>
        <taxon>Flavobacteriales</taxon>
        <taxon>Flavobacteriaceae</taxon>
        <taxon>Psychroflexus</taxon>
    </lineage>
</organism>
<evidence type="ECO:0000313" key="3">
    <source>
        <dbReference type="Proteomes" id="UP000599688"/>
    </source>
</evidence>
<comment type="caution">
    <text evidence="2">The sequence shown here is derived from an EMBL/GenBank/DDBJ whole genome shotgun (WGS) entry which is preliminary data.</text>
</comment>
<dbReference type="Proteomes" id="UP000599688">
    <property type="component" value="Unassembled WGS sequence"/>
</dbReference>
<dbReference type="InterPro" id="IPR009937">
    <property type="entry name" value="Phage_holin_3_6"/>
</dbReference>
<keyword evidence="1" id="KW-0472">Membrane</keyword>
<sequence>MPKKFNQHVDDLTKDTQDYIESVIAYYKLDAYKKSAKAISALIRFIAFVAIFVLFFAFLLIGVSLYLGDLLHNMYLGFFCVALFNLLIMLFILTKGRKLIDKVVLAFFSEIFSDIKKED</sequence>
<feature type="transmembrane region" description="Helical" evidence="1">
    <location>
        <begin position="74"/>
        <end position="93"/>
    </location>
</feature>
<keyword evidence="3" id="KW-1185">Reference proteome</keyword>
<name>A0A916ZVA1_9FLAO</name>
<dbReference type="AlphaFoldDB" id="A0A916ZVA1"/>
<dbReference type="Pfam" id="PF07332">
    <property type="entry name" value="Phage_holin_3_6"/>
    <property type="match status" value="1"/>
</dbReference>
<dbReference type="EMBL" id="BMGL01000007">
    <property type="protein sequence ID" value="GGE13205.1"/>
    <property type="molecule type" value="Genomic_DNA"/>
</dbReference>
<feature type="transmembrane region" description="Helical" evidence="1">
    <location>
        <begin position="42"/>
        <end position="68"/>
    </location>
</feature>
<reference evidence="2 3" key="1">
    <citation type="journal article" date="2014" name="Int. J. Syst. Evol. Microbiol.">
        <title>Complete genome sequence of Corynebacterium casei LMG S-19264T (=DSM 44701T), isolated from a smear-ripened cheese.</title>
        <authorList>
            <consortium name="US DOE Joint Genome Institute (JGI-PGF)"/>
            <person name="Walter F."/>
            <person name="Albersmeier A."/>
            <person name="Kalinowski J."/>
            <person name="Ruckert C."/>
        </authorList>
    </citation>
    <scope>NUCLEOTIDE SEQUENCE [LARGE SCALE GENOMIC DNA]</scope>
    <source>
        <strain evidence="2 3">CGMCC 1.12925</strain>
    </source>
</reference>
<keyword evidence="1" id="KW-0812">Transmembrane</keyword>